<evidence type="ECO:0000313" key="4">
    <source>
        <dbReference type="EMBL" id="RFN59888.1"/>
    </source>
</evidence>
<dbReference type="GO" id="GO:0004190">
    <property type="term" value="F:aspartic-type endopeptidase activity"/>
    <property type="evidence" value="ECO:0007669"/>
    <property type="project" value="InterPro"/>
</dbReference>
<evidence type="ECO:0000259" key="3">
    <source>
        <dbReference type="PROSITE" id="PS50175"/>
    </source>
</evidence>
<dbReference type="InterPro" id="IPR034122">
    <property type="entry name" value="Retropepsin-like_bacterial"/>
</dbReference>
<reference evidence="4 5" key="1">
    <citation type="journal article" date="2007" name="Int. J. Syst. Evol. Microbiol.">
        <title>Marixanthomonas ophiurae gen. nov., sp. nov., a marine bacterium of the family Flavobacteriaceae isolated from a deep-sea brittle star.</title>
        <authorList>
            <person name="Romanenko L.A."/>
            <person name="Uchino M."/>
            <person name="Frolova G.M."/>
            <person name="Mikhailov V.V."/>
        </authorList>
    </citation>
    <scope>NUCLEOTIDE SEQUENCE [LARGE SCALE GENOMIC DNA]</scope>
    <source>
        <strain evidence="4 5">KMM 3046</strain>
    </source>
</reference>
<keyword evidence="1" id="KW-0378">Hydrolase</keyword>
<evidence type="ECO:0000259" key="2">
    <source>
        <dbReference type="PROSITE" id="PS50106"/>
    </source>
</evidence>
<protein>
    <submittedName>
        <fullName evidence="4">PDZ domain-containing protein</fullName>
    </submittedName>
</protein>
<proteinExistence type="predicted"/>
<dbReference type="SMART" id="SM00228">
    <property type="entry name" value="PDZ"/>
    <property type="match status" value="1"/>
</dbReference>
<dbReference type="Pfam" id="PF17820">
    <property type="entry name" value="PDZ_6"/>
    <property type="match status" value="1"/>
</dbReference>
<dbReference type="PROSITE" id="PS50106">
    <property type="entry name" value="PDZ"/>
    <property type="match status" value="1"/>
</dbReference>
<dbReference type="PROSITE" id="PS50175">
    <property type="entry name" value="ASP_PROT_RETROV"/>
    <property type="match status" value="1"/>
</dbReference>
<organism evidence="4 5">
    <name type="scientific">Marixanthomonas ophiurae</name>
    <dbReference type="NCBI Taxonomy" id="387659"/>
    <lineage>
        <taxon>Bacteria</taxon>
        <taxon>Pseudomonadati</taxon>
        <taxon>Bacteroidota</taxon>
        <taxon>Flavobacteriia</taxon>
        <taxon>Flavobacteriales</taxon>
        <taxon>Flavobacteriaceae</taxon>
        <taxon>Marixanthomonas</taxon>
    </lineage>
</organism>
<dbReference type="CDD" id="cd05483">
    <property type="entry name" value="retropepsin_like_bacteria"/>
    <property type="match status" value="1"/>
</dbReference>
<dbReference type="Gene3D" id="2.30.42.10">
    <property type="match status" value="1"/>
</dbReference>
<feature type="domain" description="PDZ" evidence="2">
    <location>
        <begin position="382"/>
        <end position="439"/>
    </location>
</feature>
<feature type="domain" description="Peptidase A2" evidence="3">
    <location>
        <begin position="61"/>
        <end position="97"/>
    </location>
</feature>
<dbReference type="InterPro" id="IPR001478">
    <property type="entry name" value="PDZ"/>
</dbReference>
<dbReference type="InterPro" id="IPR036034">
    <property type="entry name" value="PDZ_sf"/>
</dbReference>
<keyword evidence="5" id="KW-1185">Reference proteome</keyword>
<dbReference type="SUPFAM" id="SSF50630">
    <property type="entry name" value="Acid proteases"/>
    <property type="match status" value="1"/>
</dbReference>
<dbReference type="InterPro" id="IPR001995">
    <property type="entry name" value="Peptidase_A2_cat"/>
</dbReference>
<dbReference type="InterPro" id="IPR041489">
    <property type="entry name" value="PDZ_6"/>
</dbReference>
<gene>
    <name evidence="4" type="ORF">DZ858_07520</name>
</gene>
<dbReference type="AlphaFoldDB" id="A0A3E1QCM5"/>
<dbReference type="EMBL" id="QVID01000001">
    <property type="protein sequence ID" value="RFN59888.1"/>
    <property type="molecule type" value="Genomic_DNA"/>
</dbReference>
<dbReference type="Gene3D" id="2.40.70.10">
    <property type="entry name" value="Acid Proteases"/>
    <property type="match status" value="2"/>
</dbReference>
<comment type="caution">
    <text evidence="4">The sequence shown here is derived from an EMBL/GenBank/DDBJ whole genome shotgun (WGS) entry which is preliminary data.</text>
</comment>
<dbReference type="InterPro" id="IPR021109">
    <property type="entry name" value="Peptidase_aspartic_dom_sf"/>
</dbReference>
<name>A0A3E1QCM5_9FLAO</name>
<dbReference type="GO" id="GO:0006508">
    <property type="term" value="P:proteolysis"/>
    <property type="evidence" value="ECO:0007669"/>
    <property type="project" value="InterPro"/>
</dbReference>
<evidence type="ECO:0000256" key="1">
    <source>
        <dbReference type="ARBA" id="ARBA00022801"/>
    </source>
</evidence>
<dbReference type="Pfam" id="PF13650">
    <property type="entry name" value="Asp_protease_2"/>
    <property type="match status" value="1"/>
</dbReference>
<evidence type="ECO:0000313" key="5">
    <source>
        <dbReference type="Proteomes" id="UP000261082"/>
    </source>
</evidence>
<accession>A0A3E1QCM5</accession>
<sequence>MKALKYIPKLIILFGLLLYANTLVFSQGSFRLPEGDKKDKISFNLVNNLVIIPVEVNGTTLSFLLDTGVKSTIIFSLDKQDSVELKSTKPVNLRGLGEGGVLKGLKSENNVLKIGDAVSEDHTIFVIFESSLNLSSRMGVSINGIVGLDFFKNFIVKTNYRTKKIKFYKPETYSYRKCRRCDIFDLHFYKDKPYIDFVVQLNNAKKQDTVTLLLDSGSSDAMWLFNTKGFLTEAPKNYFEDFLGLGLSGHIYGKRSRLKKVTAGDFELDDVNVAFPNKEATENLELYIERDGSLGGDFLKRFTVTMDYPNKKVMLRRNSNYKDPFNYNMSGLTLEHDGVEIFTKKSNNREVKNFRDEFTNKIDNASFNYFTRTEILLVPRYIVVEIRENSAAEKSGIIKGDEILKINGKPAHEYKLYDLNAMFSSEEGKKIDLEVRRGDRVFKVRFRLEKVL</sequence>
<dbReference type="SUPFAM" id="SSF50156">
    <property type="entry name" value="PDZ domain-like"/>
    <property type="match status" value="1"/>
</dbReference>
<dbReference type="Proteomes" id="UP000261082">
    <property type="component" value="Unassembled WGS sequence"/>
</dbReference>